<dbReference type="EMBL" id="CAKXAJ010026320">
    <property type="protein sequence ID" value="CAH2266858.1"/>
    <property type="molecule type" value="Genomic_DNA"/>
</dbReference>
<dbReference type="AlphaFoldDB" id="A0A8S4SN11"/>
<proteinExistence type="predicted"/>
<protein>
    <submittedName>
        <fullName evidence="1">Jg8919 protein</fullName>
    </submittedName>
</protein>
<accession>A0A8S4SN11</accession>
<organism evidence="1 2">
    <name type="scientific">Pararge aegeria aegeria</name>
    <dbReference type="NCBI Taxonomy" id="348720"/>
    <lineage>
        <taxon>Eukaryota</taxon>
        <taxon>Metazoa</taxon>
        <taxon>Ecdysozoa</taxon>
        <taxon>Arthropoda</taxon>
        <taxon>Hexapoda</taxon>
        <taxon>Insecta</taxon>
        <taxon>Pterygota</taxon>
        <taxon>Neoptera</taxon>
        <taxon>Endopterygota</taxon>
        <taxon>Lepidoptera</taxon>
        <taxon>Glossata</taxon>
        <taxon>Ditrysia</taxon>
        <taxon>Papilionoidea</taxon>
        <taxon>Nymphalidae</taxon>
        <taxon>Satyrinae</taxon>
        <taxon>Satyrini</taxon>
        <taxon>Parargina</taxon>
        <taxon>Pararge</taxon>
    </lineage>
</organism>
<dbReference type="Proteomes" id="UP000838756">
    <property type="component" value="Unassembled WGS sequence"/>
</dbReference>
<gene>
    <name evidence="1" type="primary">jg8919</name>
    <name evidence="1" type="ORF">PAEG_LOCUS25464</name>
</gene>
<name>A0A8S4SN11_9NEOP</name>
<comment type="caution">
    <text evidence="1">The sequence shown here is derived from an EMBL/GenBank/DDBJ whole genome shotgun (WGS) entry which is preliminary data.</text>
</comment>
<reference evidence="1" key="1">
    <citation type="submission" date="2022-03" db="EMBL/GenBank/DDBJ databases">
        <authorList>
            <person name="Lindestad O."/>
        </authorList>
    </citation>
    <scope>NUCLEOTIDE SEQUENCE</scope>
</reference>
<evidence type="ECO:0000313" key="1">
    <source>
        <dbReference type="EMBL" id="CAH2266858.1"/>
    </source>
</evidence>
<sequence>MDIIKYLVTYSLDRYGEIVDPDNCGRMFSTCYQPPKVEKTRACNPVMSSAMKFISAATTTLPRVHD</sequence>
<evidence type="ECO:0000313" key="2">
    <source>
        <dbReference type="Proteomes" id="UP000838756"/>
    </source>
</evidence>
<keyword evidence="2" id="KW-1185">Reference proteome</keyword>